<sequence>MPVLATDMLQMDESVMVRLLIKYGILMKVISKIGMSPPSLADRPSSAYIIWSDLPYSIQPQILEQIWPSSQSDVLEVSYHYKFPMKMPLGFLQHFIEKCQKLTPILALWQEGLFCRYGAVDILCSTRSEKDGDLLSLSTRLYNTSSSE</sequence>
<dbReference type="AlphaFoldDB" id="A0A8S4Q4T5"/>
<feature type="non-terminal residue" evidence="1">
    <location>
        <position position="1"/>
    </location>
</feature>
<name>A0A8S4Q4T5_OWEFU</name>
<evidence type="ECO:0000313" key="1">
    <source>
        <dbReference type="EMBL" id="CAH1800345.1"/>
    </source>
</evidence>
<reference evidence="1" key="1">
    <citation type="submission" date="2022-03" db="EMBL/GenBank/DDBJ databases">
        <authorList>
            <person name="Martin C."/>
        </authorList>
    </citation>
    <scope>NUCLEOTIDE SEQUENCE</scope>
</reference>
<accession>A0A8S4Q4T5</accession>
<dbReference type="EMBL" id="CAIIXF020000012">
    <property type="protein sequence ID" value="CAH1800345.1"/>
    <property type="molecule type" value="Genomic_DNA"/>
</dbReference>
<dbReference type="Proteomes" id="UP000749559">
    <property type="component" value="Unassembled WGS sequence"/>
</dbReference>
<gene>
    <name evidence="1" type="ORF">OFUS_LOCUS24243</name>
</gene>
<organism evidence="1 2">
    <name type="scientific">Owenia fusiformis</name>
    <name type="common">Polychaete worm</name>
    <dbReference type="NCBI Taxonomy" id="6347"/>
    <lineage>
        <taxon>Eukaryota</taxon>
        <taxon>Metazoa</taxon>
        <taxon>Spiralia</taxon>
        <taxon>Lophotrochozoa</taxon>
        <taxon>Annelida</taxon>
        <taxon>Polychaeta</taxon>
        <taxon>Sedentaria</taxon>
        <taxon>Canalipalpata</taxon>
        <taxon>Sabellida</taxon>
        <taxon>Oweniida</taxon>
        <taxon>Oweniidae</taxon>
        <taxon>Owenia</taxon>
    </lineage>
</organism>
<evidence type="ECO:0000313" key="2">
    <source>
        <dbReference type="Proteomes" id="UP000749559"/>
    </source>
</evidence>
<keyword evidence="2" id="KW-1185">Reference proteome</keyword>
<comment type="caution">
    <text evidence="1">The sequence shown here is derived from an EMBL/GenBank/DDBJ whole genome shotgun (WGS) entry which is preliminary data.</text>
</comment>
<protein>
    <submittedName>
        <fullName evidence="1">Uncharacterized protein</fullName>
    </submittedName>
</protein>
<proteinExistence type="predicted"/>